<evidence type="ECO:0008006" key="7">
    <source>
        <dbReference type="Google" id="ProtNLM"/>
    </source>
</evidence>
<evidence type="ECO:0000256" key="3">
    <source>
        <dbReference type="SAM" id="MobiDB-lite"/>
    </source>
</evidence>
<dbReference type="InterPro" id="IPR011042">
    <property type="entry name" value="6-blade_b-propeller_TolB-like"/>
</dbReference>
<evidence type="ECO:0000313" key="5">
    <source>
        <dbReference type="EMBL" id="OGH93100.1"/>
    </source>
</evidence>
<sequence length="673" mass="70987">MPRRKAVVKSSSKSPLKFFRSIPTSFLVGTIVMLELMLLFVSQQSSAKLVNRVSERNSGLETVASDQRSTPSSAVAKLAVVSGMEAGWVLGQPDFTTGINVGDPNYGAVQPPTANSMYFPEGVAFDSVQKTLFVADGANNRVLVYLNTVPGSNFNNRPADRVFGQASLTSGEINTACGGGSSGSVNACGLSRPSALWFDASANRLWISDVNNYRVVGIDLPTSHASISSGPAWTYVLGQPNFVSATINNPCGGGVGGNNTSTNSCGFDYPIGVSGAAGRLFVADNDNQRVLVFDTGSITNGESAVGVLGKADFVTRGTQTTQAGLGLVCDVDFDTAKSRLYVADCQNNRVMVWESFNPASFSNGAPASKVLGQPDFTTATANTACGGGSNGAGNACGLWEPYGVSFDTANNRMFLADGSNSRLLIFDDTSLVNGEAAVNVLGQPNLTTIFNAYDLNVSSSSVSRSLMRGVDDIYYDALADHIYVADSFNHRVMIYGLHFEDQQLVVNGGVGFTDGNTVSISSNGNQTFAVVFPNGTTPIAPNTAITISVSDVIRNIPAVTINADLPAGETKTISMPWYNHDLCIRDVPGASVTRGNSCSGGVRVTKNKFDAIGECANWKPGETVCHVGNMTVITGLNHTALFSVKEKEKGENDKDEDSGSDSHSKFDSRSSRR</sequence>
<dbReference type="GO" id="GO:0000209">
    <property type="term" value="P:protein polyubiquitination"/>
    <property type="evidence" value="ECO:0007669"/>
    <property type="project" value="TreeGrafter"/>
</dbReference>
<dbReference type="PROSITE" id="PS51125">
    <property type="entry name" value="NHL"/>
    <property type="match status" value="1"/>
</dbReference>
<dbReference type="GO" id="GO:0008270">
    <property type="term" value="F:zinc ion binding"/>
    <property type="evidence" value="ECO:0007669"/>
    <property type="project" value="UniProtKB-KW"/>
</dbReference>
<dbReference type="Proteomes" id="UP000176634">
    <property type="component" value="Unassembled WGS sequence"/>
</dbReference>
<dbReference type="PANTHER" id="PTHR24104">
    <property type="entry name" value="E3 UBIQUITIN-PROTEIN LIGASE NHLRC1-RELATED"/>
    <property type="match status" value="1"/>
</dbReference>
<dbReference type="InterPro" id="IPR011041">
    <property type="entry name" value="Quinoprot_gluc/sorb_DH_b-prop"/>
</dbReference>
<dbReference type="STRING" id="1798705.A2563_00220"/>
<evidence type="ECO:0000256" key="4">
    <source>
        <dbReference type="SAM" id="Phobius"/>
    </source>
</evidence>
<dbReference type="SUPFAM" id="SSF63829">
    <property type="entry name" value="Calcium-dependent phosphotriesterase"/>
    <property type="match status" value="1"/>
</dbReference>
<protein>
    <recommendedName>
        <fullName evidence="7">SMP-30/Gluconolactonase/LRE-like region domain-containing protein</fullName>
    </recommendedName>
</protein>
<dbReference type="AlphaFoldDB" id="A0A1F6PAN7"/>
<proteinExistence type="predicted"/>
<keyword evidence="4" id="KW-0472">Membrane</keyword>
<dbReference type="SUPFAM" id="SSF50952">
    <property type="entry name" value="Soluble quinoprotein glucose dehydrogenase"/>
    <property type="match status" value="1"/>
</dbReference>
<accession>A0A1F6PAN7</accession>
<dbReference type="PANTHER" id="PTHR24104:SF25">
    <property type="entry name" value="PROTEIN LIN-41"/>
    <property type="match status" value="1"/>
</dbReference>
<evidence type="ECO:0000256" key="2">
    <source>
        <dbReference type="PROSITE-ProRule" id="PRU00504"/>
    </source>
</evidence>
<dbReference type="EMBL" id="MFRA01000002">
    <property type="protein sequence ID" value="OGH93100.1"/>
    <property type="molecule type" value="Genomic_DNA"/>
</dbReference>
<comment type="caution">
    <text evidence="5">The sequence shown here is derived from an EMBL/GenBank/DDBJ whole genome shotgun (WGS) entry which is preliminary data.</text>
</comment>
<gene>
    <name evidence="5" type="ORF">A2563_00220</name>
</gene>
<dbReference type="GO" id="GO:0043161">
    <property type="term" value="P:proteasome-mediated ubiquitin-dependent protein catabolic process"/>
    <property type="evidence" value="ECO:0007669"/>
    <property type="project" value="TreeGrafter"/>
</dbReference>
<dbReference type="InterPro" id="IPR050952">
    <property type="entry name" value="TRIM-NHL_E3_ligases"/>
</dbReference>
<dbReference type="GO" id="GO:0061630">
    <property type="term" value="F:ubiquitin protein ligase activity"/>
    <property type="evidence" value="ECO:0007669"/>
    <property type="project" value="TreeGrafter"/>
</dbReference>
<dbReference type="InterPro" id="IPR001258">
    <property type="entry name" value="NHL_repeat"/>
</dbReference>
<feature type="compositionally biased region" description="Basic and acidic residues" evidence="3">
    <location>
        <begin position="660"/>
        <end position="673"/>
    </location>
</feature>
<reference evidence="5 6" key="1">
    <citation type="journal article" date="2016" name="Nat. Commun.">
        <title>Thousands of microbial genomes shed light on interconnected biogeochemical processes in an aquifer system.</title>
        <authorList>
            <person name="Anantharaman K."/>
            <person name="Brown C.T."/>
            <person name="Hug L.A."/>
            <person name="Sharon I."/>
            <person name="Castelle C.J."/>
            <person name="Probst A.J."/>
            <person name="Thomas B.C."/>
            <person name="Singh A."/>
            <person name="Wilkins M.J."/>
            <person name="Karaoz U."/>
            <person name="Brodie E.L."/>
            <person name="Williams K.H."/>
            <person name="Hubbard S.S."/>
            <person name="Banfield J.F."/>
        </authorList>
    </citation>
    <scope>NUCLEOTIDE SEQUENCE [LARGE SCALE GENOMIC DNA]</scope>
</reference>
<keyword evidence="4" id="KW-0812">Transmembrane</keyword>
<feature type="region of interest" description="Disordered" evidence="3">
    <location>
        <begin position="644"/>
        <end position="673"/>
    </location>
</feature>
<evidence type="ECO:0000313" key="6">
    <source>
        <dbReference type="Proteomes" id="UP000176634"/>
    </source>
</evidence>
<organism evidence="5 6">
    <name type="scientific">Candidatus Magasanikbacteria bacterium RIFOXYD1_FULL_40_23</name>
    <dbReference type="NCBI Taxonomy" id="1798705"/>
    <lineage>
        <taxon>Bacteria</taxon>
        <taxon>Candidatus Magasanikiibacteriota</taxon>
    </lineage>
</organism>
<keyword evidence="4" id="KW-1133">Transmembrane helix</keyword>
<name>A0A1F6PAN7_9BACT</name>
<dbReference type="Gene3D" id="2.120.10.30">
    <property type="entry name" value="TolB, C-terminal domain"/>
    <property type="match status" value="3"/>
</dbReference>
<feature type="transmembrane region" description="Helical" evidence="4">
    <location>
        <begin position="21"/>
        <end position="41"/>
    </location>
</feature>
<feature type="repeat" description="NHL" evidence="2">
    <location>
        <begin position="267"/>
        <end position="296"/>
    </location>
</feature>
<keyword evidence="1" id="KW-0677">Repeat</keyword>
<evidence type="ECO:0000256" key="1">
    <source>
        <dbReference type="ARBA" id="ARBA00022737"/>
    </source>
</evidence>